<proteinExistence type="predicted"/>
<accession>A0A0J6Y8G1</accession>
<gene>
    <name evidence="2" type="ORF">CIRG_03026</name>
</gene>
<evidence type="ECO:0000313" key="2">
    <source>
        <dbReference type="EMBL" id="KMP03334.1"/>
    </source>
</evidence>
<dbReference type="AlphaFoldDB" id="A0A0J6Y8G1"/>
<dbReference type="Proteomes" id="UP000054565">
    <property type="component" value="Unassembled WGS sequence"/>
</dbReference>
<name>A0A0J6Y8G1_COCIT</name>
<reference evidence="3" key="1">
    <citation type="journal article" date="2010" name="Genome Res.">
        <title>Population genomic sequencing of Coccidioides fungi reveals recent hybridization and transposon control.</title>
        <authorList>
            <person name="Neafsey D.E."/>
            <person name="Barker B.M."/>
            <person name="Sharpton T.J."/>
            <person name="Stajich J.E."/>
            <person name="Park D.J."/>
            <person name="Whiston E."/>
            <person name="Hung C.-Y."/>
            <person name="McMahan C."/>
            <person name="White J."/>
            <person name="Sykes S."/>
            <person name="Heiman D."/>
            <person name="Young S."/>
            <person name="Zeng Q."/>
            <person name="Abouelleil A."/>
            <person name="Aftuck L."/>
            <person name="Bessette D."/>
            <person name="Brown A."/>
            <person name="FitzGerald M."/>
            <person name="Lui A."/>
            <person name="Macdonald J.P."/>
            <person name="Priest M."/>
            <person name="Orbach M.J."/>
            <person name="Galgiani J.N."/>
            <person name="Kirkland T.N."/>
            <person name="Cole G.T."/>
            <person name="Birren B.W."/>
            <person name="Henn M.R."/>
            <person name="Taylor J.W."/>
            <person name="Rounsley S.D."/>
        </authorList>
    </citation>
    <scope>NUCLEOTIDE SEQUENCE [LARGE SCALE GENOMIC DNA]</scope>
    <source>
        <strain evidence="3">RMSCC 2394</strain>
    </source>
</reference>
<organism evidence="2 3">
    <name type="scientific">Coccidioides immitis RMSCC 2394</name>
    <dbReference type="NCBI Taxonomy" id="404692"/>
    <lineage>
        <taxon>Eukaryota</taxon>
        <taxon>Fungi</taxon>
        <taxon>Dikarya</taxon>
        <taxon>Ascomycota</taxon>
        <taxon>Pezizomycotina</taxon>
        <taxon>Eurotiomycetes</taxon>
        <taxon>Eurotiomycetidae</taxon>
        <taxon>Onygenales</taxon>
        <taxon>Onygenaceae</taxon>
        <taxon>Coccidioides</taxon>
    </lineage>
</organism>
<sequence>MVVIPACEEVRDAHPAGLRMPTGPTPHGGVSGKDGTINSRYFMRAILGASDPTSLTKVVPGQQSDYLSHYYLIRYIRTLHSGCLSNGSVTSQRAGNWPLKNS</sequence>
<protein>
    <submittedName>
        <fullName evidence="2">Uncharacterized protein</fullName>
    </submittedName>
</protein>
<evidence type="ECO:0000256" key="1">
    <source>
        <dbReference type="SAM" id="MobiDB-lite"/>
    </source>
</evidence>
<evidence type="ECO:0000313" key="3">
    <source>
        <dbReference type="Proteomes" id="UP000054565"/>
    </source>
</evidence>
<dbReference type="EMBL" id="DS028094">
    <property type="protein sequence ID" value="KMP03334.1"/>
    <property type="molecule type" value="Genomic_DNA"/>
</dbReference>
<feature type="region of interest" description="Disordered" evidence="1">
    <location>
        <begin position="14"/>
        <end position="34"/>
    </location>
</feature>